<dbReference type="GO" id="GO:0005829">
    <property type="term" value="C:cytosol"/>
    <property type="evidence" value="ECO:0007669"/>
    <property type="project" value="TreeGrafter"/>
</dbReference>
<evidence type="ECO:0000256" key="2">
    <source>
        <dbReference type="ARBA" id="ARBA00023015"/>
    </source>
</evidence>
<dbReference type="EMBL" id="WEGI01000018">
    <property type="protein sequence ID" value="MQY31343.1"/>
    <property type="molecule type" value="Genomic_DNA"/>
</dbReference>
<sequence length="312" mass="33589">MKAMNFDRPIYSVDGMELRQIECFLACDEHRSFTAAARALNLVQSAVSTSVAKLERELGARLFDRTPHALVLTEAGRAMLDPARSMLRARRDVVDAIDAARGQVRGEVVIGNLMNVYTLDLAGVIADIHRRHPEVTLQMRQSISGVGGNVAGLRDGSLDIALLAGTATELPGITLYPISAENLVLCTAPDHPLAGRPFRAADLDGVRFVDFAPGWGVRGIADTLFPARHPVIEVADQFFALELVAKDFGVTLVPRSVAERASGIVCAESAGAPIPWNLVIAHDAQRTPSNAARTFIDAVSPAARTRRSARRP</sequence>
<dbReference type="Pfam" id="PF03466">
    <property type="entry name" value="LysR_substrate"/>
    <property type="match status" value="1"/>
</dbReference>
<feature type="domain" description="HTH lysR-type" evidence="5">
    <location>
        <begin position="16"/>
        <end position="73"/>
    </location>
</feature>
<dbReference type="Proteomes" id="UP000431401">
    <property type="component" value="Unassembled WGS sequence"/>
</dbReference>
<dbReference type="InterPro" id="IPR036388">
    <property type="entry name" value="WH-like_DNA-bd_sf"/>
</dbReference>
<dbReference type="InterPro" id="IPR050950">
    <property type="entry name" value="HTH-type_LysR_regulators"/>
</dbReference>
<organism evidence="6 7">
    <name type="scientific">Nocardia aurantia</name>
    <dbReference type="NCBI Taxonomy" id="2585199"/>
    <lineage>
        <taxon>Bacteria</taxon>
        <taxon>Bacillati</taxon>
        <taxon>Actinomycetota</taxon>
        <taxon>Actinomycetes</taxon>
        <taxon>Mycobacteriales</taxon>
        <taxon>Nocardiaceae</taxon>
        <taxon>Nocardia</taxon>
    </lineage>
</organism>
<accession>A0A7K0DZV8</accession>
<dbReference type="InterPro" id="IPR000847">
    <property type="entry name" value="LysR_HTH_N"/>
</dbReference>
<dbReference type="Pfam" id="PF00126">
    <property type="entry name" value="HTH_1"/>
    <property type="match status" value="1"/>
</dbReference>
<evidence type="ECO:0000313" key="7">
    <source>
        <dbReference type="Proteomes" id="UP000431401"/>
    </source>
</evidence>
<dbReference type="SUPFAM" id="SSF46785">
    <property type="entry name" value="Winged helix' DNA-binding domain"/>
    <property type="match status" value="1"/>
</dbReference>
<comment type="similarity">
    <text evidence="1">Belongs to the LysR transcriptional regulatory family.</text>
</comment>
<dbReference type="PRINTS" id="PR00039">
    <property type="entry name" value="HTHLYSR"/>
</dbReference>
<evidence type="ECO:0000256" key="4">
    <source>
        <dbReference type="ARBA" id="ARBA00023163"/>
    </source>
</evidence>
<evidence type="ECO:0000259" key="5">
    <source>
        <dbReference type="PROSITE" id="PS50931"/>
    </source>
</evidence>
<keyword evidence="3" id="KW-0238">DNA-binding</keyword>
<evidence type="ECO:0000313" key="6">
    <source>
        <dbReference type="EMBL" id="MQY31343.1"/>
    </source>
</evidence>
<gene>
    <name evidence="6" type="primary">hdfR_7</name>
    <name evidence="6" type="ORF">NRB56_69520</name>
</gene>
<name>A0A7K0DZV8_9NOCA</name>
<dbReference type="FunFam" id="1.10.10.10:FF:000001">
    <property type="entry name" value="LysR family transcriptional regulator"/>
    <property type="match status" value="1"/>
</dbReference>
<dbReference type="GO" id="GO:0003677">
    <property type="term" value="F:DNA binding"/>
    <property type="evidence" value="ECO:0007669"/>
    <property type="project" value="UniProtKB-KW"/>
</dbReference>
<dbReference type="SUPFAM" id="SSF53850">
    <property type="entry name" value="Periplasmic binding protein-like II"/>
    <property type="match status" value="1"/>
</dbReference>
<dbReference type="PANTHER" id="PTHR30419:SF31">
    <property type="entry name" value="BLR3139 PROTEIN"/>
    <property type="match status" value="1"/>
</dbReference>
<dbReference type="Gene3D" id="1.10.10.10">
    <property type="entry name" value="Winged helix-like DNA-binding domain superfamily/Winged helix DNA-binding domain"/>
    <property type="match status" value="1"/>
</dbReference>
<dbReference type="InterPro" id="IPR005119">
    <property type="entry name" value="LysR_subst-bd"/>
</dbReference>
<evidence type="ECO:0000256" key="3">
    <source>
        <dbReference type="ARBA" id="ARBA00023125"/>
    </source>
</evidence>
<dbReference type="PROSITE" id="PS50931">
    <property type="entry name" value="HTH_LYSR"/>
    <property type="match status" value="1"/>
</dbReference>
<dbReference type="AlphaFoldDB" id="A0A7K0DZV8"/>
<keyword evidence="7" id="KW-1185">Reference proteome</keyword>
<dbReference type="PANTHER" id="PTHR30419">
    <property type="entry name" value="HTH-TYPE TRANSCRIPTIONAL REGULATOR YBHD"/>
    <property type="match status" value="1"/>
</dbReference>
<dbReference type="GO" id="GO:0003700">
    <property type="term" value="F:DNA-binding transcription factor activity"/>
    <property type="evidence" value="ECO:0007669"/>
    <property type="project" value="InterPro"/>
</dbReference>
<comment type="caution">
    <text evidence="6">The sequence shown here is derived from an EMBL/GenBank/DDBJ whole genome shotgun (WGS) entry which is preliminary data.</text>
</comment>
<dbReference type="InterPro" id="IPR036390">
    <property type="entry name" value="WH_DNA-bd_sf"/>
</dbReference>
<evidence type="ECO:0000256" key="1">
    <source>
        <dbReference type="ARBA" id="ARBA00009437"/>
    </source>
</evidence>
<protein>
    <submittedName>
        <fullName evidence="6">HTH-type transcriptional regulator HdfR</fullName>
    </submittedName>
</protein>
<keyword evidence="2" id="KW-0805">Transcription regulation</keyword>
<reference evidence="6 7" key="1">
    <citation type="submission" date="2019-10" db="EMBL/GenBank/DDBJ databases">
        <title>Nocardia macrotermitis sp. nov. and Nocardia aurantia sp. nov., isolated from the gut of fungus growing-termite Macrotermes natalensis.</title>
        <authorList>
            <person name="Benndorf R."/>
            <person name="Schwitalla J."/>
            <person name="Martin K."/>
            <person name="De Beer W."/>
            <person name="Kaster A.-K."/>
            <person name="Vollmers J."/>
            <person name="Poulsen M."/>
            <person name="Beemelmanns C."/>
        </authorList>
    </citation>
    <scope>NUCLEOTIDE SEQUENCE [LARGE SCALE GENOMIC DNA]</scope>
    <source>
        <strain evidence="6 7">RB56</strain>
    </source>
</reference>
<keyword evidence="4" id="KW-0804">Transcription</keyword>
<proteinExistence type="inferred from homology"/>
<dbReference type="Gene3D" id="3.40.190.290">
    <property type="match status" value="1"/>
</dbReference>